<feature type="region of interest" description="Disordered" evidence="1">
    <location>
        <begin position="1"/>
        <end position="29"/>
    </location>
</feature>
<dbReference type="OrthoDB" id="6161911at2759"/>
<dbReference type="PANTHER" id="PTHR17117:SF3">
    <property type="entry name" value="NADH DEHYDROGENASE [UBIQUINONE] FLAVOPROTEIN 3, MITOCHONDRIAL"/>
    <property type="match status" value="1"/>
</dbReference>
<feature type="compositionally biased region" description="Polar residues" evidence="1">
    <location>
        <begin position="236"/>
        <end position="249"/>
    </location>
</feature>
<keyword evidence="3" id="KW-1185">Reference proteome</keyword>
<proteinExistence type="predicted"/>
<feature type="compositionally biased region" description="Basic and acidic residues" evidence="1">
    <location>
        <begin position="286"/>
        <end position="301"/>
    </location>
</feature>
<gene>
    <name evidence="2" type="ORF">Celaphus_00012877</name>
</gene>
<feature type="compositionally biased region" description="Basic and acidic residues" evidence="1">
    <location>
        <begin position="308"/>
        <end position="325"/>
    </location>
</feature>
<feature type="compositionally biased region" description="Polar residues" evidence="1">
    <location>
        <begin position="115"/>
        <end position="131"/>
    </location>
</feature>
<reference evidence="2 3" key="1">
    <citation type="journal article" date="2018" name="Mol. Genet. Genomics">
        <title>The red deer Cervus elaphus genome CerEla1.0: sequencing, annotating, genes, and chromosomes.</title>
        <authorList>
            <person name="Bana N.A."/>
            <person name="Nyiri A."/>
            <person name="Nagy J."/>
            <person name="Frank K."/>
            <person name="Nagy T."/>
            <person name="Steger V."/>
            <person name="Schiller M."/>
            <person name="Lakatos P."/>
            <person name="Sugar L."/>
            <person name="Horn P."/>
            <person name="Barta E."/>
            <person name="Orosz L."/>
        </authorList>
    </citation>
    <scope>NUCLEOTIDE SEQUENCE [LARGE SCALE GENOMIC DNA]</scope>
    <source>
        <strain evidence="2">Hungarian</strain>
    </source>
</reference>
<feature type="compositionally biased region" description="Low complexity" evidence="1">
    <location>
        <begin position="9"/>
        <end position="19"/>
    </location>
</feature>
<organism evidence="2 3">
    <name type="scientific">Cervus elaphus hippelaphus</name>
    <name type="common">European red deer</name>
    <dbReference type="NCBI Taxonomy" id="46360"/>
    <lineage>
        <taxon>Eukaryota</taxon>
        <taxon>Metazoa</taxon>
        <taxon>Chordata</taxon>
        <taxon>Craniata</taxon>
        <taxon>Vertebrata</taxon>
        <taxon>Euteleostomi</taxon>
        <taxon>Mammalia</taxon>
        <taxon>Eutheria</taxon>
        <taxon>Laurasiatheria</taxon>
        <taxon>Artiodactyla</taxon>
        <taxon>Ruminantia</taxon>
        <taxon>Pecora</taxon>
        <taxon>Cervidae</taxon>
        <taxon>Cervinae</taxon>
        <taxon>Cervus</taxon>
    </lineage>
</organism>
<dbReference type="Proteomes" id="UP000242450">
    <property type="component" value="Chromosome 19"/>
</dbReference>
<name>A0A212CID2_CEREH</name>
<dbReference type="InterPro" id="IPR026193">
    <property type="entry name" value="NDUFV3"/>
</dbReference>
<evidence type="ECO:0000313" key="2">
    <source>
        <dbReference type="EMBL" id="OWK05690.1"/>
    </source>
</evidence>
<dbReference type="Pfam" id="PF15880">
    <property type="entry name" value="NDUFV3"/>
    <property type="match status" value="1"/>
</dbReference>
<protein>
    <submittedName>
        <fullName evidence="2">NDUFV3</fullName>
    </submittedName>
</protein>
<feature type="region of interest" description="Disordered" evidence="1">
    <location>
        <begin position="69"/>
        <end position="137"/>
    </location>
</feature>
<feature type="compositionally biased region" description="Low complexity" evidence="1">
    <location>
        <begin position="184"/>
        <end position="194"/>
    </location>
</feature>
<feature type="compositionally biased region" description="Polar residues" evidence="1">
    <location>
        <begin position="453"/>
        <end position="465"/>
    </location>
</feature>
<dbReference type="AlphaFoldDB" id="A0A212CID2"/>
<feature type="non-terminal residue" evidence="2">
    <location>
        <position position="1"/>
    </location>
</feature>
<comment type="caution">
    <text evidence="2">The sequence shown here is derived from an EMBL/GenBank/DDBJ whole genome shotgun (WGS) entry which is preliminary data.</text>
</comment>
<feature type="region of interest" description="Disordered" evidence="1">
    <location>
        <begin position="157"/>
        <end position="369"/>
    </location>
</feature>
<dbReference type="GO" id="GO:0045271">
    <property type="term" value="C:respiratory chain complex I"/>
    <property type="evidence" value="ECO:0007669"/>
    <property type="project" value="InterPro"/>
</dbReference>
<dbReference type="PANTHER" id="PTHR17117">
    <property type="entry name" value="NADH-UBIQUINONE OXIDOREDUCTASE"/>
    <property type="match status" value="1"/>
</dbReference>
<dbReference type="GO" id="GO:0042775">
    <property type="term" value="P:mitochondrial ATP synthesis coupled electron transport"/>
    <property type="evidence" value="ECO:0007669"/>
    <property type="project" value="TreeGrafter"/>
</dbReference>
<feature type="region of interest" description="Disordered" evidence="1">
    <location>
        <begin position="441"/>
        <end position="465"/>
    </location>
</feature>
<sequence>GGPSGGSAGAASRQSGATSARREGRPVGARVTAMAASLLLRQGRAGALKTVLLEAGVFRGLAPAVSLSAESGKNEKGLPPNPKKQSPPKNVVEPKERGQQLAPPTADAVSKPLSAPTSSPSFVSQSRTLASPNLDASVLHTDQGLPKLLSRKTLVEFPQKVVSPFRKQGPDSEAAPWGRRGTDDSSSSSSSSSDSESDEEGARSGAGPQVKSKRRGGSPVAEASRSSADRAPKTEISATEKTVAQQPQLDLTPAERPRQVKKRGASGQPLEDRKDPKPRTAAPKSHAAEESMKQNVKEKQSQKISRSNKIDKESQKPLEVKKVLSDRTTWGLSTHPDGSPAPTPSTGARAGGQPPAPPEARGSLLEKQVPEADGELALPLFKTEKVEKQAAEGILKAEEEILEDQLPMQNLKPAPVQNKDVLDEKPAVLKLEEKGGIMEDSAAQVEGQDHTQEPASATPTEPFDNTTYKNLQHHDYSTYTFLDLNLDLSKFRMPQPSSGRESPRH</sequence>
<dbReference type="EMBL" id="MKHE01000019">
    <property type="protein sequence ID" value="OWK05690.1"/>
    <property type="molecule type" value="Genomic_DNA"/>
</dbReference>
<evidence type="ECO:0000256" key="1">
    <source>
        <dbReference type="SAM" id="MobiDB-lite"/>
    </source>
</evidence>
<accession>A0A212CID2</accession>
<evidence type="ECO:0000313" key="3">
    <source>
        <dbReference type="Proteomes" id="UP000242450"/>
    </source>
</evidence>
<dbReference type="GO" id="GO:0005743">
    <property type="term" value="C:mitochondrial inner membrane"/>
    <property type="evidence" value="ECO:0007669"/>
    <property type="project" value="UniProtKB-SubCell"/>
</dbReference>